<name>A0ABY0HE61_9PEZI</name>
<dbReference type="InterPro" id="IPR007175">
    <property type="entry name" value="Rpr2/Snm1/Rpp21"/>
</dbReference>
<keyword evidence="1" id="KW-0819">tRNA processing</keyword>
<feature type="compositionally biased region" description="Basic and acidic residues" evidence="5">
    <location>
        <begin position="156"/>
        <end position="167"/>
    </location>
</feature>
<reference evidence="6 7" key="1">
    <citation type="submission" date="2018-06" db="EMBL/GenBank/DDBJ databases">
        <title>Complete Genomes of Monosporascus.</title>
        <authorList>
            <person name="Robinson A.J."/>
            <person name="Natvig D.O."/>
        </authorList>
    </citation>
    <scope>NUCLEOTIDE SEQUENCE [LARGE SCALE GENOMIC DNA]</scope>
    <source>
        <strain evidence="6 7">CBS 609.92</strain>
    </source>
</reference>
<comment type="caution">
    <text evidence="6">The sequence shown here is derived from an EMBL/GenBank/DDBJ whole genome shotgun (WGS) entry which is preliminary data.</text>
</comment>
<evidence type="ECO:0000256" key="1">
    <source>
        <dbReference type="ARBA" id="ARBA00022694"/>
    </source>
</evidence>
<evidence type="ECO:0000313" key="6">
    <source>
        <dbReference type="EMBL" id="RYO89621.1"/>
    </source>
</evidence>
<feature type="region of interest" description="Disordered" evidence="5">
    <location>
        <begin position="38"/>
        <end position="69"/>
    </location>
</feature>
<comment type="similarity">
    <text evidence="4">Belongs to the eukaryotic/archaeal RNase P protein component 4 family.</text>
</comment>
<evidence type="ECO:0000313" key="7">
    <source>
        <dbReference type="Proteomes" id="UP000294003"/>
    </source>
</evidence>
<keyword evidence="7" id="KW-1185">Reference proteome</keyword>
<dbReference type="Gene3D" id="6.20.50.20">
    <property type="match status" value="1"/>
</dbReference>
<evidence type="ECO:0008006" key="8">
    <source>
        <dbReference type="Google" id="ProtNLM"/>
    </source>
</evidence>
<accession>A0ABY0HE61</accession>
<evidence type="ECO:0000256" key="5">
    <source>
        <dbReference type="SAM" id="MobiDB-lite"/>
    </source>
</evidence>
<dbReference type="PANTHER" id="PTHR14742">
    <property type="entry name" value="RIBONUCLEASE P SUBUNIT P21"/>
    <property type="match status" value="1"/>
</dbReference>
<protein>
    <recommendedName>
        <fullName evidence="8">Rpr2-domain-containing protein</fullName>
    </recommendedName>
</protein>
<evidence type="ECO:0000256" key="4">
    <source>
        <dbReference type="ARBA" id="ARBA00038402"/>
    </source>
</evidence>
<feature type="region of interest" description="Disordered" evidence="5">
    <location>
        <begin position="142"/>
        <end position="176"/>
    </location>
</feature>
<keyword evidence="3" id="KW-0862">Zinc</keyword>
<dbReference type="Proteomes" id="UP000294003">
    <property type="component" value="Unassembled WGS sequence"/>
</dbReference>
<dbReference type="Pfam" id="PF04032">
    <property type="entry name" value="Rpr2"/>
    <property type="match status" value="1"/>
</dbReference>
<evidence type="ECO:0000256" key="2">
    <source>
        <dbReference type="ARBA" id="ARBA00022723"/>
    </source>
</evidence>
<sequence length="176" mass="19328">MAKAKQKAAGSVPNRPIYSRISYLYQAAAYLSSTRLSEEQIPGGTRRNSENETAAGEHTQSSSVNTTKQAMSRRLLTDLRASSLKAQIRLSPAMKHTICKYCDTLLVEGDTSTSFVENRSKGGKKPWADVLVVKCNTCGGQKRFPVQAPRQKRRPIREAESKKKAEDDAAAPAQVD</sequence>
<dbReference type="EMBL" id="QJNS01000070">
    <property type="protein sequence ID" value="RYO89621.1"/>
    <property type="molecule type" value="Genomic_DNA"/>
</dbReference>
<evidence type="ECO:0000256" key="3">
    <source>
        <dbReference type="ARBA" id="ARBA00022833"/>
    </source>
</evidence>
<feature type="compositionally biased region" description="Polar residues" evidence="5">
    <location>
        <begin position="58"/>
        <end position="69"/>
    </location>
</feature>
<keyword evidence="2" id="KW-0479">Metal-binding</keyword>
<proteinExistence type="inferred from homology"/>
<dbReference type="PANTHER" id="PTHR14742:SF0">
    <property type="entry name" value="RIBONUCLEASE P PROTEIN SUBUNIT P21"/>
    <property type="match status" value="1"/>
</dbReference>
<gene>
    <name evidence="6" type="ORF">DL762_003154</name>
</gene>
<organism evidence="6 7">
    <name type="scientific">Monosporascus cannonballus</name>
    <dbReference type="NCBI Taxonomy" id="155416"/>
    <lineage>
        <taxon>Eukaryota</taxon>
        <taxon>Fungi</taxon>
        <taxon>Dikarya</taxon>
        <taxon>Ascomycota</taxon>
        <taxon>Pezizomycotina</taxon>
        <taxon>Sordariomycetes</taxon>
        <taxon>Xylariomycetidae</taxon>
        <taxon>Xylariales</taxon>
        <taxon>Xylariales incertae sedis</taxon>
        <taxon>Monosporascus</taxon>
    </lineage>
</organism>